<reference evidence="2" key="1">
    <citation type="submission" date="2016-06" db="EMBL/GenBank/DDBJ databases">
        <title>Parallel loss of symbiosis genes in relatives of nitrogen-fixing non-legume Parasponia.</title>
        <authorList>
            <person name="Van Velzen R."/>
            <person name="Holmer R."/>
            <person name="Bu F."/>
            <person name="Rutten L."/>
            <person name="Van Zeijl A."/>
            <person name="Liu W."/>
            <person name="Santuari L."/>
            <person name="Cao Q."/>
            <person name="Sharma T."/>
            <person name="Shen D."/>
            <person name="Roswanjaya Y."/>
            <person name="Wardhani T."/>
            <person name="Kalhor M.S."/>
            <person name="Jansen J."/>
            <person name="Van den Hoogen J."/>
            <person name="Gungor B."/>
            <person name="Hartog M."/>
            <person name="Hontelez J."/>
            <person name="Verver J."/>
            <person name="Yang W.-C."/>
            <person name="Schijlen E."/>
            <person name="Repin R."/>
            <person name="Schilthuizen M."/>
            <person name="Schranz E."/>
            <person name="Heidstra R."/>
            <person name="Miyata K."/>
            <person name="Fedorova E."/>
            <person name="Kohlen W."/>
            <person name="Bisseling T."/>
            <person name="Smit S."/>
            <person name="Geurts R."/>
        </authorList>
    </citation>
    <scope>NUCLEOTIDE SEQUENCE [LARGE SCALE GENOMIC DNA]</scope>
    <source>
        <strain evidence="2">cv. RG33-2</strain>
    </source>
</reference>
<comment type="caution">
    <text evidence="1">The sequence shown here is derived from an EMBL/GenBank/DDBJ whole genome shotgun (WGS) entry which is preliminary data.</text>
</comment>
<keyword evidence="2" id="KW-1185">Reference proteome</keyword>
<protein>
    <submittedName>
        <fullName evidence="1">Uncharacterized protein</fullName>
    </submittedName>
</protein>
<gene>
    <name evidence="1" type="ORF">TorRG33x02_314490</name>
</gene>
<dbReference type="AlphaFoldDB" id="A0A2P5BNM5"/>
<dbReference type="OrthoDB" id="10411303at2759"/>
<evidence type="ECO:0000313" key="2">
    <source>
        <dbReference type="Proteomes" id="UP000237000"/>
    </source>
</evidence>
<proteinExistence type="predicted"/>
<dbReference type="InParanoid" id="A0A2P5BNM5"/>
<dbReference type="EMBL" id="JXTC01000486">
    <property type="protein sequence ID" value="PON50401.1"/>
    <property type="molecule type" value="Genomic_DNA"/>
</dbReference>
<name>A0A2P5BNM5_TREOI</name>
<evidence type="ECO:0000313" key="1">
    <source>
        <dbReference type="EMBL" id="PON50401.1"/>
    </source>
</evidence>
<dbReference type="Proteomes" id="UP000237000">
    <property type="component" value="Unassembled WGS sequence"/>
</dbReference>
<organism evidence="1 2">
    <name type="scientific">Trema orientale</name>
    <name type="common">Charcoal tree</name>
    <name type="synonym">Celtis orientalis</name>
    <dbReference type="NCBI Taxonomy" id="63057"/>
    <lineage>
        <taxon>Eukaryota</taxon>
        <taxon>Viridiplantae</taxon>
        <taxon>Streptophyta</taxon>
        <taxon>Embryophyta</taxon>
        <taxon>Tracheophyta</taxon>
        <taxon>Spermatophyta</taxon>
        <taxon>Magnoliopsida</taxon>
        <taxon>eudicotyledons</taxon>
        <taxon>Gunneridae</taxon>
        <taxon>Pentapetalae</taxon>
        <taxon>rosids</taxon>
        <taxon>fabids</taxon>
        <taxon>Rosales</taxon>
        <taxon>Cannabaceae</taxon>
        <taxon>Trema</taxon>
    </lineage>
</organism>
<sequence length="70" mass="8366">MKHIKVMVTAAKRNPNWKNQPLETWRTTLDFDNSSRFRFGHKKNPVHQLTLSEFITEANRFRCIKLKIPV</sequence>
<accession>A0A2P5BNM5</accession>